<sequence length="275" mass="26973">MTATAQPLSRDDRAARPASSGRAATSGRSGSTGRTGSSGRTGSAGRARSAATRSAQEPPAGPPIPPGRAASMRAAAPARSAAATAPVLEPVSRRAPVRVRLTVVRPAPPGARKGPFVFLLLILLGAGLLGLLLLNLALMEGSFQESKLRTRAASLADAQQALTLQADQLSDPAALAAAAARDGMVPGGVPQYVAPGSPLPAGARVLSRSPEGGAILVIVPAPADQQAATQQPAASDPRDTTAATTGTSATTADAPAAGGDAAATGAQAGPGDTGR</sequence>
<protein>
    <recommendedName>
        <fullName evidence="5">Septum formation initiator</fullName>
    </recommendedName>
</protein>
<keyword evidence="4" id="KW-1185">Reference proteome</keyword>
<feature type="region of interest" description="Disordered" evidence="1">
    <location>
        <begin position="226"/>
        <end position="275"/>
    </location>
</feature>
<feature type="transmembrane region" description="Helical" evidence="2">
    <location>
        <begin position="116"/>
        <end position="139"/>
    </location>
</feature>
<evidence type="ECO:0000256" key="1">
    <source>
        <dbReference type="SAM" id="MobiDB-lite"/>
    </source>
</evidence>
<feature type="region of interest" description="Disordered" evidence="1">
    <location>
        <begin position="1"/>
        <end position="84"/>
    </location>
</feature>
<gene>
    <name evidence="3" type="ORF">MXD59_09735</name>
</gene>
<proteinExistence type="predicted"/>
<accession>A0ABT0JWX7</accession>
<reference evidence="3 4" key="1">
    <citation type="submission" date="2022-04" db="EMBL/GenBank/DDBJ databases">
        <title>Genome diversity in the genus Frankia.</title>
        <authorList>
            <person name="Carlos-Shanley C."/>
            <person name="Hahn D."/>
        </authorList>
    </citation>
    <scope>NUCLEOTIDE SEQUENCE [LARGE SCALE GENOMIC DNA]</scope>
    <source>
        <strain evidence="3 4">Ag45/Mut15</strain>
    </source>
</reference>
<name>A0ABT0JWX7_9ACTN</name>
<dbReference type="RefSeq" id="WP_248824404.1">
    <property type="nucleotide sequence ID" value="NZ_JALKFT010000007.1"/>
</dbReference>
<keyword evidence="2" id="KW-0812">Transmembrane</keyword>
<keyword evidence="2" id="KW-1133">Transmembrane helix</keyword>
<evidence type="ECO:0008006" key="5">
    <source>
        <dbReference type="Google" id="ProtNLM"/>
    </source>
</evidence>
<feature type="compositionally biased region" description="Low complexity" evidence="1">
    <location>
        <begin position="16"/>
        <end position="55"/>
    </location>
</feature>
<comment type="caution">
    <text evidence="3">The sequence shown here is derived from an EMBL/GenBank/DDBJ whole genome shotgun (WGS) entry which is preliminary data.</text>
</comment>
<evidence type="ECO:0000313" key="4">
    <source>
        <dbReference type="Proteomes" id="UP001201873"/>
    </source>
</evidence>
<evidence type="ECO:0000256" key="2">
    <source>
        <dbReference type="SAM" id="Phobius"/>
    </source>
</evidence>
<evidence type="ECO:0000313" key="3">
    <source>
        <dbReference type="EMBL" id="MCK9876052.1"/>
    </source>
</evidence>
<organism evidence="3 4">
    <name type="scientific">Frankia umida</name>
    <dbReference type="NCBI Taxonomy" id="573489"/>
    <lineage>
        <taxon>Bacteria</taxon>
        <taxon>Bacillati</taxon>
        <taxon>Actinomycetota</taxon>
        <taxon>Actinomycetes</taxon>
        <taxon>Frankiales</taxon>
        <taxon>Frankiaceae</taxon>
        <taxon>Frankia</taxon>
    </lineage>
</organism>
<feature type="compositionally biased region" description="Low complexity" evidence="1">
    <location>
        <begin position="67"/>
        <end position="84"/>
    </location>
</feature>
<keyword evidence="2" id="KW-0472">Membrane</keyword>
<dbReference type="Proteomes" id="UP001201873">
    <property type="component" value="Unassembled WGS sequence"/>
</dbReference>
<dbReference type="EMBL" id="JALKFT010000007">
    <property type="protein sequence ID" value="MCK9876052.1"/>
    <property type="molecule type" value="Genomic_DNA"/>
</dbReference>